<reference evidence="1 2" key="1">
    <citation type="submission" date="2016-10" db="EMBL/GenBank/DDBJ databases">
        <authorList>
            <person name="de Groot N.N."/>
        </authorList>
    </citation>
    <scope>NUCLEOTIDE SEQUENCE [LARGE SCALE GENOMIC DNA]</scope>
    <source>
        <strain evidence="1 2">DSM 24677</strain>
    </source>
</reference>
<evidence type="ECO:0000313" key="1">
    <source>
        <dbReference type="EMBL" id="SDY65394.1"/>
    </source>
</evidence>
<name>A0A1H3LN28_9RHOB</name>
<gene>
    <name evidence="1" type="ORF">SAMN05444486_10327</name>
</gene>
<organism evidence="1 2">
    <name type="scientific">Lentibacter algarum</name>
    <dbReference type="NCBI Taxonomy" id="576131"/>
    <lineage>
        <taxon>Bacteria</taxon>
        <taxon>Pseudomonadati</taxon>
        <taxon>Pseudomonadota</taxon>
        <taxon>Alphaproteobacteria</taxon>
        <taxon>Rhodobacterales</taxon>
        <taxon>Roseobacteraceae</taxon>
        <taxon>Lentibacter</taxon>
    </lineage>
</organism>
<dbReference type="Proteomes" id="UP000199026">
    <property type="component" value="Unassembled WGS sequence"/>
</dbReference>
<keyword evidence="2" id="KW-1185">Reference proteome</keyword>
<dbReference type="AlphaFoldDB" id="A0A1H3LN28"/>
<dbReference type="RefSeq" id="WP_089891766.1">
    <property type="nucleotide sequence ID" value="NZ_CALJFH010000019.1"/>
</dbReference>
<evidence type="ECO:0000313" key="2">
    <source>
        <dbReference type="Proteomes" id="UP000199026"/>
    </source>
</evidence>
<proteinExistence type="predicted"/>
<sequence>MFANTSMKSKHVTRNEGLVARLIAAARLRKGKTARDAQPDNSLLDTLFAEAGRRSSHSPFYTPRETAKVLSEFDTLRRGFVYVFANQSHQTHNLKIWLEDTFGAKVIFVYECAIFHEWLQSAKSDASMIFVDEDSFEGDAPSFSRFMTSLHRECEDKPLVVLSRDATLNEFSDDDEKIWDVTLKSPLSKTALWLGINVALDFAKRRQ</sequence>
<dbReference type="EMBL" id="FNPR01000003">
    <property type="protein sequence ID" value="SDY65394.1"/>
    <property type="molecule type" value="Genomic_DNA"/>
</dbReference>
<accession>A0A1H3LN28</accession>
<protein>
    <submittedName>
        <fullName evidence="1">Uncharacterized protein</fullName>
    </submittedName>
</protein>